<dbReference type="Proteomes" id="UP000673394">
    <property type="component" value="Unassembled WGS sequence"/>
</dbReference>
<feature type="transmembrane region" description="Helical" evidence="1">
    <location>
        <begin position="12"/>
        <end position="31"/>
    </location>
</feature>
<evidence type="ECO:0000313" key="4">
    <source>
        <dbReference type="Proteomes" id="UP000673394"/>
    </source>
</evidence>
<organism evidence="3 4">
    <name type="scientific">Paenibacillus lignilyticus</name>
    <dbReference type="NCBI Taxonomy" id="1172615"/>
    <lineage>
        <taxon>Bacteria</taxon>
        <taxon>Bacillati</taxon>
        <taxon>Bacillota</taxon>
        <taxon>Bacilli</taxon>
        <taxon>Bacillales</taxon>
        <taxon>Paenibacillaceae</taxon>
        <taxon>Paenibacillus</taxon>
    </lineage>
</organism>
<feature type="domain" description="EfeO-type cupredoxin-like" evidence="2">
    <location>
        <begin position="61"/>
        <end position="134"/>
    </location>
</feature>
<dbReference type="Gene3D" id="2.60.40.420">
    <property type="entry name" value="Cupredoxins - blue copper proteins"/>
    <property type="match status" value="1"/>
</dbReference>
<accession>A0ABS5C9M5</accession>
<keyword evidence="1" id="KW-1133">Transmembrane helix</keyword>
<dbReference type="Pfam" id="PF13473">
    <property type="entry name" value="Cupredoxin_1"/>
    <property type="match status" value="1"/>
</dbReference>
<evidence type="ECO:0000259" key="2">
    <source>
        <dbReference type="Pfam" id="PF13473"/>
    </source>
</evidence>
<keyword evidence="1" id="KW-0812">Transmembrane</keyword>
<evidence type="ECO:0000313" key="3">
    <source>
        <dbReference type="EMBL" id="MBP3962352.1"/>
    </source>
</evidence>
<dbReference type="InterPro" id="IPR008972">
    <property type="entry name" value="Cupredoxin"/>
</dbReference>
<dbReference type="EMBL" id="JAGKSP010000002">
    <property type="protein sequence ID" value="MBP3962352.1"/>
    <property type="molecule type" value="Genomic_DNA"/>
</dbReference>
<comment type="caution">
    <text evidence="3">The sequence shown here is derived from an EMBL/GenBank/DDBJ whole genome shotgun (WGS) entry which is preliminary data.</text>
</comment>
<protein>
    <submittedName>
        <fullName evidence="3">Cupredoxin domain-containing protein</fullName>
    </submittedName>
</protein>
<proteinExistence type="predicted"/>
<sequence>MSNIFVVSRKQLWLFTLLVLIIILAAASLRWNHVRTASALQQESRVYQLVTGEFKTKTDDGKELEVYRFDPGSLVVNKGEHVELRITGINGKSHPFVIQELGIKGEVNKGKTTVVRFTADQRGTYPIVCLSHTSLTNGGPMIGYIVVQ</sequence>
<dbReference type="InterPro" id="IPR028096">
    <property type="entry name" value="EfeO_Cupredoxin"/>
</dbReference>
<keyword evidence="4" id="KW-1185">Reference proteome</keyword>
<gene>
    <name evidence="3" type="ORF">I8J30_06500</name>
</gene>
<name>A0ABS5C9M5_9BACL</name>
<evidence type="ECO:0000256" key="1">
    <source>
        <dbReference type="SAM" id="Phobius"/>
    </source>
</evidence>
<dbReference type="SUPFAM" id="SSF49503">
    <property type="entry name" value="Cupredoxins"/>
    <property type="match status" value="1"/>
</dbReference>
<dbReference type="RefSeq" id="WP_210656492.1">
    <property type="nucleotide sequence ID" value="NZ_JAGKSP010000002.1"/>
</dbReference>
<keyword evidence="1" id="KW-0472">Membrane</keyword>
<reference evidence="3 4" key="1">
    <citation type="submission" date="2021-04" db="EMBL/GenBank/DDBJ databases">
        <title>Paenibacillus sp. DLE-14 whole genome sequence.</title>
        <authorList>
            <person name="Ham Y.J."/>
        </authorList>
    </citation>
    <scope>NUCLEOTIDE SEQUENCE [LARGE SCALE GENOMIC DNA]</scope>
    <source>
        <strain evidence="3 4">DLE-14</strain>
    </source>
</reference>